<comment type="caution">
    <text evidence="1">The sequence shown here is derived from an EMBL/GenBank/DDBJ whole genome shotgun (WGS) entry which is preliminary data.</text>
</comment>
<reference evidence="1 2" key="1">
    <citation type="submission" date="2018-02" db="EMBL/GenBank/DDBJ databases">
        <title>Genomic Encyclopedia of Archaeal and Bacterial Type Strains, Phase II (KMG-II): from individual species to whole genera.</title>
        <authorList>
            <person name="Goeker M."/>
        </authorList>
    </citation>
    <scope>NUCLEOTIDE SEQUENCE [LARGE SCALE GENOMIC DNA]</scope>
    <source>
        <strain evidence="1 2">DSM 16809</strain>
    </source>
</reference>
<proteinExistence type="predicted"/>
<sequence length="191" mass="21828">MKHIILTFTLLFSIISYSQSDELETLLSIKVGAIGGWASFEQPINDKLLIHLEFGQEFGLYKNLFSSKTEFIATNTLSLEPRYYYNRQKRKENGKSITTNTGNYIALELQRVPDWMTYSSDDNVRISKATSIFPKIGMKRRITNFSTFELAGGIGYQWDDNGRNGIAAALDIKLSFVLFNFTQLRRNINGL</sequence>
<evidence type="ECO:0008006" key="3">
    <source>
        <dbReference type="Google" id="ProtNLM"/>
    </source>
</evidence>
<dbReference type="AlphaFoldDB" id="A0A2S6IQL0"/>
<dbReference type="OrthoDB" id="883248at2"/>
<evidence type="ECO:0000313" key="1">
    <source>
        <dbReference type="EMBL" id="PPK96420.1"/>
    </source>
</evidence>
<evidence type="ECO:0000313" key="2">
    <source>
        <dbReference type="Proteomes" id="UP000239002"/>
    </source>
</evidence>
<accession>A0A2S6IQL0</accession>
<name>A0A2S6IQL0_9FLAO</name>
<keyword evidence="2" id="KW-1185">Reference proteome</keyword>
<gene>
    <name evidence="1" type="ORF">LY01_00240</name>
</gene>
<protein>
    <recommendedName>
        <fullName evidence="3">Outer membrane protein with beta-barrel domain</fullName>
    </recommendedName>
</protein>
<dbReference type="EMBL" id="PTJE01000001">
    <property type="protein sequence ID" value="PPK96420.1"/>
    <property type="molecule type" value="Genomic_DNA"/>
</dbReference>
<organism evidence="1 2">
    <name type="scientific">Nonlabens xylanidelens</name>
    <dbReference type="NCBI Taxonomy" id="191564"/>
    <lineage>
        <taxon>Bacteria</taxon>
        <taxon>Pseudomonadati</taxon>
        <taxon>Bacteroidota</taxon>
        <taxon>Flavobacteriia</taxon>
        <taxon>Flavobacteriales</taxon>
        <taxon>Flavobacteriaceae</taxon>
        <taxon>Nonlabens</taxon>
    </lineage>
</organism>
<dbReference type="Proteomes" id="UP000239002">
    <property type="component" value="Unassembled WGS sequence"/>
</dbReference>
<dbReference type="RefSeq" id="WP_104513985.1">
    <property type="nucleotide sequence ID" value="NZ_MQVW01000022.1"/>
</dbReference>